<dbReference type="PANTHER" id="PTHR48022">
    <property type="entry name" value="PLASTIDIC GLUCOSE TRANSPORTER 4"/>
    <property type="match status" value="1"/>
</dbReference>
<dbReference type="AlphaFoldDB" id="A0A3M7F919"/>
<evidence type="ECO:0000313" key="10">
    <source>
        <dbReference type="Proteomes" id="UP000269539"/>
    </source>
</evidence>
<dbReference type="Pfam" id="PF00083">
    <property type="entry name" value="Sugar_tr"/>
    <property type="match status" value="1"/>
</dbReference>
<evidence type="ECO:0000256" key="7">
    <source>
        <dbReference type="SAM" id="Phobius"/>
    </source>
</evidence>
<sequence>MTFLTGKALNWAITATAGSGFLLFGLLTGDAFVETFPEINTNDGGNGSSSLQGTVVAIYEIGCFFGAGFTLFAGERLGRRWMIMLGSVVLAIGAVLQASAYGIPQMIVGRIVAGLGNGMNTATIPVWHSELTKATDRGKSLSIELTINIFGVMTAYWVDYGMSFEPSEAQFRFPLALQILFAIMTFLGVLVLPESPRWLIAHDRLEEARKVLWSVDDNAKTVTIDDARLSRELAVIKQTIDEERIAAQGQSFMAIFKNGPQRFLYRTMLGIGGQFMQQISGVNLITYYNTVIFQKSVGLSRNLALLLAGFNGVACKEKGIISVLRYIALTCNFADFFSTFVPIWTIDRLGRRKLMLFAVVGQGCCMAILAGTVHDGSTSAGIVATVMLFLFNFFFAVGLLAIAWLLPAEYTPLAIRTKAAALATASNWIFTFVSDPKRSYIKESKVAAQWLTPFQLVVEITPVSIDNIGYKTYIYFAIIDKLFTGEKVLLHWHPSMDDGEMEMDHTEALKEDQVDRIEGLAQAGPSKL</sequence>
<reference evidence="9 10" key="1">
    <citation type="journal article" date="2018" name="BMC Genomics">
        <title>Genomic evidence for intraspecific hybridization in a clonal and extremely halotolerant yeast.</title>
        <authorList>
            <person name="Gostincar C."/>
            <person name="Stajich J.E."/>
            <person name="Zupancic J."/>
            <person name="Zalar P."/>
            <person name="Gunde-Cimerman N."/>
        </authorList>
    </citation>
    <scope>NUCLEOTIDE SEQUENCE [LARGE SCALE GENOMIC DNA]</scope>
    <source>
        <strain evidence="9 10">EXF-10513</strain>
    </source>
</reference>
<gene>
    <name evidence="9" type="ORF">D0864_07330</name>
</gene>
<evidence type="ECO:0000256" key="6">
    <source>
        <dbReference type="ARBA" id="ARBA00023136"/>
    </source>
</evidence>
<name>A0A3M7F919_HORWE</name>
<dbReference type="PANTHER" id="PTHR48022:SF28">
    <property type="entry name" value="MAJOR FACILITATOR SUPERFAMILY (MFS) PROFILE DOMAIN-CONTAINING PROTEIN-RELATED"/>
    <property type="match status" value="1"/>
</dbReference>
<proteinExistence type="inferred from homology"/>
<dbReference type="Gene3D" id="1.20.1250.20">
    <property type="entry name" value="MFS general substrate transporter like domains"/>
    <property type="match status" value="1"/>
</dbReference>
<dbReference type="InterPro" id="IPR020846">
    <property type="entry name" value="MFS_dom"/>
</dbReference>
<feature type="domain" description="Major facilitator superfamily (MFS) profile" evidence="8">
    <location>
        <begin position="13"/>
        <end position="495"/>
    </location>
</feature>
<comment type="caution">
    <text evidence="9">The sequence shown here is derived from an EMBL/GenBank/DDBJ whole genome shotgun (WGS) entry which is preliminary data.</text>
</comment>
<dbReference type="Proteomes" id="UP000269539">
    <property type="component" value="Unassembled WGS sequence"/>
</dbReference>
<dbReference type="GO" id="GO:0005351">
    <property type="term" value="F:carbohydrate:proton symporter activity"/>
    <property type="evidence" value="ECO:0007669"/>
    <property type="project" value="TreeGrafter"/>
</dbReference>
<feature type="transmembrane region" description="Helical" evidence="7">
    <location>
        <begin position="173"/>
        <end position="192"/>
    </location>
</feature>
<keyword evidence="4 7" id="KW-0812">Transmembrane</keyword>
<evidence type="ECO:0000256" key="5">
    <source>
        <dbReference type="ARBA" id="ARBA00022989"/>
    </source>
</evidence>
<feature type="transmembrane region" description="Helical" evidence="7">
    <location>
        <begin position="380"/>
        <end position="406"/>
    </location>
</feature>
<keyword evidence="3" id="KW-0813">Transport</keyword>
<feature type="transmembrane region" description="Helical" evidence="7">
    <location>
        <begin position="140"/>
        <end position="158"/>
    </location>
</feature>
<feature type="transmembrane region" description="Helical" evidence="7">
    <location>
        <begin position="12"/>
        <end position="33"/>
    </location>
</feature>
<dbReference type="InterPro" id="IPR050360">
    <property type="entry name" value="MFS_Sugar_Transporters"/>
</dbReference>
<dbReference type="InterPro" id="IPR036259">
    <property type="entry name" value="MFS_trans_sf"/>
</dbReference>
<keyword evidence="5 7" id="KW-1133">Transmembrane helix</keyword>
<feature type="transmembrane region" description="Helical" evidence="7">
    <location>
        <begin position="354"/>
        <end position="374"/>
    </location>
</feature>
<dbReference type="SUPFAM" id="SSF103473">
    <property type="entry name" value="MFS general substrate transporter"/>
    <property type="match status" value="1"/>
</dbReference>
<evidence type="ECO:0000256" key="3">
    <source>
        <dbReference type="ARBA" id="ARBA00022448"/>
    </source>
</evidence>
<dbReference type="PROSITE" id="PS50850">
    <property type="entry name" value="MFS"/>
    <property type="match status" value="1"/>
</dbReference>
<evidence type="ECO:0000256" key="2">
    <source>
        <dbReference type="ARBA" id="ARBA00010992"/>
    </source>
</evidence>
<keyword evidence="6 7" id="KW-0472">Membrane</keyword>
<organism evidence="9 10">
    <name type="scientific">Hortaea werneckii</name>
    <name type="common">Black yeast</name>
    <name type="synonym">Cladosporium werneckii</name>
    <dbReference type="NCBI Taxonomy" id="91943"/>
    <lineage>
        <taxon>Eukaryota</taxon>
        <taxon>Fungi</taxon>
        <taxon>Dikarya</taxon>
        <taxon>Ascomycota</taxon>
        <taxon>Pezizomycotina</taxon>
        <taxon>Dothideomycetes</taxon>
        <taxon>Dothideomycetidae</taxon>
        <taxon>Mycosphaerellales</taxon>
        <taxon>Teratosphaeriaceae</taxon>
        <taxon>Hortaea</taxon>
    </lineage>
</organism>
<dbReference type="GO" id="GO:0016020">
    <property type="term" value="C:membrane"/>
    <property type="evidence" value="ECO:0007669"/>
    <property type="project" value="UniProtKB-SubCell"/>
</dbReference>
<dbReference type="PRINTS" id="PR00171">
    <property type="entry name" value="SUGRTRNSPORT"/>
</dbReference>
<protein>
    <recommendedName>
        <fullName evidence="8">Major facilitator superfamily (MFS) profile domain-containing protein</fullName>
    </recommendedName>
</protein>
<feature type="transmembrane region" description="Helical" evidence="7">
    <location>
        <begin position="53"/>
        <end position="74"/>
    </location>
</feature>
<comment type="similarity">
    <text evidence="2">Belongs to the major facilitator superfamily. Sugar transporter (TC 2.A.1.1) family.</text>
</comment>
<evidence type="ECO:0000259" key="8">
    <source>
        <dbReference type="PROSITE" id="PS50850"/>
    </source>
</evidence>
<feature type="transmembrane region" description="Helical" evidence="7">
    <location>
        <begin position="107"/>
        <end position="128"/>
    </location>
</feature>
<evidence type="ECO:0000313" key="9">
    <source>
        <dbReference type="EMBL" id="RMY85339.1"/>
    </source>
</evidence>
<dbReference type="InterPro" id="IPR005828">
    <property type="entry name" value="MFS_sugar_transport-like"/>
</dbReference>
<accession>A0A3M7F919</accession>
<evidence type="ECO:0000256" key="4">
    <source>
        <dbReference type="ARBA" id="ARBA00022692"/>
    </source>
</evidence>
<dbReference type="InterPro" id="IPR003663">
    <property type="entry name" value="Sugar/inositol_transpt"/>
</dbReference>
<dbReference type="EMBL" id="QWIO01000782">
    <property type="protein sequence ID" value="RMY85339.1"/>
    <property type="molecule type" value="Genomic_DNA"/>
</dbReference>
<evidence type="ECO:0000256" key="1">
    <source>
        <dbReference type="ARBA" id="ARBA00004141"/>
    </source>
</evidence>
<comment type="subcellular location">
    <subcellularLocation>
        <location evidence="1">Membrane</location>
        <topology evidence="1">Multi-pass membrane protein</topology>
    </subcellularLocation>
</comment>
<feature type="transmembrane region" description="Helical" evidence="7">
    <location>
        <begin position="81"/>
        <end position="101"/>
    </location>
</feature>